<evidence type="ECO:0000256" key="1">
    <source>
        <dbReference type="SAM" id="SignalP"/>
    </source>
</evidence>
<dbReference type="Gene3D" id="2.60.40.2730">
    <property type="match status" value="1"/>
</dbReference>
<dbReference type="InterPro" id="IPR013783">
    <property type="entry name" value="Ig-like_fold"/>
</dbReference>
<dbReference type="Gene3D" id="2.60.40.2720">
    <property type="match status" value="1"/>
</dbReference>
<sequence length="767" mass="84669">MNLKKLTSSFLAILAVVTLSVFNISCSDTETTDSTGFAIYYTGMTDIGPSMVGTISSPTYKGAAPSDFAITGITLNGEPYSGDCFEIDPETGKISISNTKNASTGRYSISISCMAGGKNYSFPDIVTVKLLAAAPEGITMTPNLLTVDYGDVIDINSIVDMPTSVVSTEGEHISITKYEIGAVELVTNNESDSEPLYQPLGEEYKKCFSISNSVFTIAQGSNSEILEPAIYSVSLILGTKIGDTMLERAIKVKITSKPLALIYDKDYGKIEEKTIESEPTSFKSVIPTFKGSTDGLEFSIYNVTPATNKIKINEKTGQIYVEEEHGFKIGEIFTISVCAKNAFNTADEEGKIFSNVYTLETVDYINPITTFTYGENNIIQKVELARYTITPTIDGGEVLYEFSNIPKELTNAGVTFNKNDGSITAIKGNKVPQGKHNFTVTATNPKGTFPINVTLEIIENPNRFTDIRYGNNLGQNGSELTGDIYQNQFRFYSNVFKSTDLTPKIFKDGKEVTTSLALKWEYQTIKQIKLANNYPKADGTIRFSSWKAGQCGALLITATAGDDPDTQISVTVPVFVSMLENTQLHYIEYTPFVFHVNPKIGGSSTRTKISSNTGVELTDGEYSNFVLDYKRNFLYYNFGGKRSNGTLHEDGRPDPKGEETVSPFMQQLWDDCGETYTSRLPLSYFDSKYANAKSDLSNNLGYVDNSNDKNKRHSINILPNKWNDDGWANGFLFGTMTYTTDGDLPKLDKGTEAWPVIIWFDENYEEQ</sequence>
<keyword evidence="1" id="KW-0732">Signal</keyword>
<organism evidence="2 3">
    <name type="scientific">Bacteroides zhangwenhongii</name>
    <dbReference type="NCBI Taxonomy" id="2650157"/>
    <lineage>
        <taxon>Bacteria</taxon>
        <taxon>Pseudomonadati</taxon>
        <taxon>Bacteroidota</taxon>
        <taxon>Bacteroidia</taxon>
        <taxon>Bacteroidales</taxon>
        <taxon>Bacteroidaceae</taxon>
        <taxon>Bacteroides</taxon>
    </lineage>
</organism>
<dbReference type="Gene3D" id="2.60.40.60">
    <property type="entry name" value="Cadherins"/>
    <property type="match status" value="1"/>
</dbReference>
<dbReference type="EMBL" id="JAQPYS010000065">
    <property type="protein sequence ID" value="MDC7137075.1"/>
    <property type="molecule type" value="Genomic_DNA"/>
</dbReference>
<evidence type="ECO:0000313" key="3">
    <source>
        <dbReference type="Proteomes" id="UP001215398"/>
    </source>
</evidence>
<dbReference type="Gene3D" id="2.60.40.10">
    <property type="entry name" value="Immunoglobulins"/>
    <property type="match status" value="1"/>
</dbReference>
<dbReference type="Proteomes" id="UP001215398">
    <property type="component" value="Unassembled WGS sequence"/>
</dbReference>
<gene>
    <name evidence="2" type="ORF">PQG98_12120</name>
</gene>
<protein>
    <submittedName>
        <fullName evidence="2">DUF4958 family protein</fullName>
    </submittedName>
</protein>
<dbReference type="Pfam" id="PF16319">
    <property type="entry name" value="SGBP_BT4661-like"/>
    <property type="match status" value="1"/>
</dbReference>
<dbReference type="InterPro" id="IPR032529">
    <property type="entry name" value="BT4661-like"/>
</dbReference>
<keyword evidence="3" id="KW-1185">Reference proteome</keyword>
<evidence type="ECO:0000313" key="2">
    <source>
        <dbReference type="EMBL" id="MDC7137075.1"/>
    </source>
</evidence>
<dbReference type="Gene3D" id="2.60.40.2710">
    <property type="match status" value="1"/>
</dbReference>
<feature type="signal peptide" evidence="1">
    <location>
        <begin position="1"/>
        <end position="23"/>
    </location>
</feature>
<proteinExistence type="predicted"/>
<comment type="caution">
    <text evidence="2">The sequence shown here is derived from an EMBL/GenBank/DDBJ whole genome shotgun (WGS) entry which is preliminary data.</text>
</comment>
<dbReference type="Gene3D" id="2.30.30.1270">
    <property type="match status" value="1"/>
</dbReference>
<reference evidence="2 3" key="1">
    <citation type="submission" date="2023-01" db="EMBL/GenBank/DDBJ databases">
        <title>Exploring GABA producing Bacteroides strains toward improving mental health.</title>
        <authorList>
            <person name="Yousuf B."/>
            <person name="Bouhlel N.E."/>
            <person name="Mottawea W."/>
            <person name="Hammami R."/>
        </authorList>
    </citation>
    <scope>NUCLEOTIDE SEQUENCE [LARGE SCALE GENOMIC DNA]</scope>
    <source>
        <strain evidence="2 3">UO.H1054</strain>
    </source>
</reference>
<name>A0ABT5H9T8_9BACE</name>
<dbReference type="RefSeq" id="WP_272720563.1">
    <property type="nucleotide sequence ID" value="NZ_JAQPYS010000065.1"/>
</dbReference>
<feature type="chain" id="PRO_5046941074" evidence="1">
    <location>
        <begin position="24"/>
        <end position="767"/>
    </location>
</feature>
<accession>A0ABT5H9T8</accession>